<dbReference type="CDD" id="cd00086">
    <property type="entry name" value="homeodomain"/>
    <property type="match status" value="1"/>
</dbReference>
<organism evidence="9">
    <name type="scientific">Anisakis simplex</name>
    <name type="common">Herring worm</name>
    <dbReference type="NCBI Taxonomy" id="6269"/>
    <lineage>
        <taxon>Eukaryota</taxon>
        <taxon>Metazoa</taxon>
        <taxon>Ecdysozoa</taxon>
        <taxon>Nematoda</taxon>
        <taxon>Chromadorea</taxon>
        <taxon>Rhabditida</taxon>
        <taxon>Spirurina</taxon>
        <taxon>Ascaridomorpha</taxon>
        <taxon>Ascaridoidea</taxon>
        <taxon>Anisakidae</taxon>
        <taxon>Anisakis</taxon>
        <taxon>Anisakis simplex complex</taxon>
    </lineage>
</organism>
<dbReference type="GO" id="GO:0030154">
    <property type="term" value="P:cell differentiation"/>
    <property type="evidence" value="ECO:0007669"/>
    <property type="project" value="TreeGrafter"/>
</dbReference>
<dbReference type="GO" id="GO:0005634">
    <property type="term" value="C:nucleus"/>
    <property type="evidence" value="ECO:0007669"/>
    <property type="project" value="UniProtKB-SubCell"/>
</dbReference>
<dbReference type="SMART" id="SM00389">
    <property type="entry name" value="HOX"/>
    <property type="match status" value="1"/>
</dbReference>
<feature type="compositionally biased region" description="Low complexity" evidence="7">
    <location>
        <begin position="226"/>
        <end position="239"/>
    </location>
</feature>
<reference evidence="9" key="1">
    <citation type="submission" date="2017-02" db="UniProtKB">
        <authorList>
            <consortium name="WormBaseParasite"/>
        </authorList>
    </citation>
    <scope>IDENTIFICATION</scope>
</reference>
<dbReference type="InterPro" id="IPR051000">
    <property type="entry name" value="Homeobox_DNA-bind_prot"/>
</dbReference>
<evidence type="ECO:0000256" key="6">
    <source>
        <dbReference type="RuleBase" id="RU000682"/>
    </source>
</evidence>
<protein>
    <submittedName>
        <fullName evidence="9">Hematopoietically-expressed homeobox protein HHEX (inferred by orthology to a human protein)</fullName>
    </submittedName>
</protein>
<accession>A0A0M3JU15</accession>
<evidence type="ECO:0000259" key="8">
    <source>
        <dbReference type="PROSITE" id="PS50071"/>
    </source>
</evidence>
<dbReference type="InterPro" id="IPR009057">
    <property type="entry name" value="Homeodomain-like_sf"/>
</dbReference>
<keyword evidence="2 5" id="KW-0238">DNA-binding</keyword>
<feature type="compositionally biased region" description="Low complexity" evidence="7">
    <location>
        <begin position="244"/>
        <end position="260"/>
    </location>
</feature>
<feature type="domain" description="Homeobox" evidence="8">
    <location>
        <begin position="107"/>
        <end position="174"/>
    </location>
</feature>
<evidence type="ECO:0000256" key="5">
    <source>
        <dbReference type="PROSITE-ProRule" id="PRU00108"/>
    </source>
</evidence>
<dbReference type="GO" id="GO:0006357">
    <property type="term" value="P:regulation of transcription by RNA polymerase II"/>
    <property type="evidence" value="ECO:0007669"/>
    <property type="project" value="TreeGrafter"/>
</dbReference>
<dbReference type="WBParaSite" id="ASIM_0001155801-mRNA-1">
    <property type="protein sequence ID" value="ASIM_0001155801-mRNA-1"/>
    <property type="gene ID" value="ASIM_0001155801"/>
</dbReference>
<sequence length="270" mass="29979">LLLDEQQPHTSAPPTMMISNNGTNSGAFGSAQWYQAVNYVNMATQHLTKQLTSSLNNNNFNNIADNSNSIDSNNISFNDNQLPTFIATGWDARFPWLYPYIQKNVHQKRKGGQIRFTNEQTDALEQKFSTHKYLSPQERKKLAKSLELSERQARLSSFQVKTWFQNRRAKWRRIRKDGEDDEDDIILSSSTGPGAVVAARSASATSRSPNSSANHLGSTSLAAATSGPIRRSSSIPNSPVIVARHSTHISPSSSSSSLSHPYQQAFRARL</sequence>
<comment type="subcellular location">
    <subcellularLocation>
        <location evidence="1 5 6">Nucleus</location>
    </subcellularLocation>
</comment>
<evidence type="ECO:0000256" key="1">
    <source>
        <dbReference type="ARBA" id="ARBA00004123"/>
    </source>
</evidence>
<evidence type="ECO:0000313" key="9">
    <source>
        <dbReference type="WBParaSite" id="ASIM_0001155801-mRNA-1"/>
    </source>
</evidence>
<evidence type="ECO:0000256" key="2">
    <source>
        <dbReference type="ARBA" id="ARBA00023125"/>
    </source>
</evidence>
<feature type="region of interest" description="Disordered" evidence="7">
    <location>
        <begin position="244"/>
        <end position="263"/>
    </location>
</feature>
<keyword evidence="4 5" id="KW-0539">Nucleus</keyword>
<proteinExistence type="predicted"/>
<keyword evidence="3 5" id="KW-0371">Homeobox</keyword>
<dbReference type="AlphaFoldDB" id="A0A0M3JU15"/>
<dbReference type="SUPFAM" id="SSF46689">
    <property type="entry name" value="Homeodomain-like"/>
    <property type="match status" value="1"/>
</dbReference>
<dbReference type="InterPro" id="IPR001356">
    <property type="entry name" value="HD"/>
</dbReference>
<dbReference type="PROSITE" id="PS50071">
    <property type="entry name" value="HOMEOBOX_2"/>
    <property type="match status" value="1"/>
</dbReference>
<dbReference type="PANTHER" id="PTHR24324:SF5">
    <property type="entry name" value="HEMATOPOIETICALLY-EXPRESSED HOMEOBOX PROTEIN HHEX"/>
    <property type="match status" value="1"/>
</dbReference>
<feature type="compositionally biased region" description="Polar residues" evidence="7">
    <location>
        <begin position="8"/>
        <end position="20"/>
    </location>
</feature>
<feature type="region of interest" description="Disordered" evidence="7">
    <location>
        <begin position="1"/>
        <end position="20"/>
    </location>
</feature>
<dbReference type="PANTHER" id="PTHR24324">
    <property type="entry name" value="HOMEOBOX PROTEIN HHEX"/>
    <property type="match status" value="1"/>
</dbReference>
<dbReference type="Gene3D" id="1.10.10.60">
    <property type="entry name" value="Homeodomain-like"/>
    <property type="match status" value="1"/>
</dbReference>
<feature type="compositionally biased region" description="Low complexity" evidence="7">
    <location>
        <begin position="197"/>
        <end position="214"/>
    </location>
</feature>
<feature type="DNA-binding region" description="Homeobox" evidence="5">
    <location>
        <begin position="109"/>
        <end position="175"/>
    </location>
</feature>
<name>A0A0M3JU15_ANISI</name>
<evidence type="ECO:0000256" key="3">
    <source>
        <dbReference type="ARBA" id="ARBA00023155"/>
    </source>
</evidence>
<dbReference type="GO" id="GO:0000978">
    <property type="term" value="F:RNA polymerase II cis-regulatory region sequence-specific DNA binding"/>
    <property type="evidence" value="ECO:0007669"/>
    <property type="project" value="TreeGrafter"/>
</dbReference>
<dbReference type="Pfam" id="PF00046">
    <property type="entry name" value="Homeodomain"/>
    <property type="match status" value="1"/>
</dbReference>
<evidence type="ECO:0000256" key="4">
    <source>
        <dbReference type="ARBA" id="ARBA00023242"/>
    </source>
</evidence>
<feature type="region of interest" description="Disordered" evidence="7">
    <location>
        <begin position="197"/>
        <end position="239"/>
    </location>
</feature>
<evidence type="ECO:0000256" key="7">
    <source>
        <dbReference type="SAM" id="MobiDB-lite"/>
    </source>
</evidence>